<dbReference type="SUPFAM" id="SSF47741">
    <property type="entry name" value="CO dehydrogenase ISP C-domain like"/>
    <property type="match status" value="1"/>
</dbReference>
<proteinExistence type="predicted"/>
<comment type="caution">
    <text evidence="4">The sequence shown here is derived from an EMBL/GenBank/DDBJ whole genome shotgun (WGS) entry which is preliminary data.</text>
</comment>
<dbReference type="InterPro" id="IPR052914">
    <property type="entry name" value="Aldehyde_Oxdr_Iron-Sulfur"/>
</dbReference>
<evidence type="ECO:0000256" key="1">
    <source>
        <dbReference type="SAM" id="MobiDB-lite"/>
    </source>
</evidence>
<organism evidence="4 5">
    <name type="scientific">Ignatzschineria indica</name>
    <dbReference type="NCBI Taxonomy" id="472583"/>
    <lineage>
        <taxon>Bacteria</taxon>
        <taxon>Pseudomonadati</taxon>
        <taxon>Pseudomonadota</taxon>
        <taxon>Gammaproteobacteria</taxon>
        <taxon>Cardiobacteriales</taxon>
        <taxon>Ignatzschineriaceae</taxon>
        <taxon>Ignatzschineria</taxon>
    </lineage>
</organism>
<dbReference type="GO" id="GO:0046872">
    <property type="term" value="F:metal ion binding"/>
    <property type="evidence" value="ECO:0007669"/>
    <property type="project" value="InterPro"/>
</dbReference>
<gene>
    <name evidence="4" type="ORF">DC082_00200</name>
</gene>
<dbReference type="EMBL" id="QEWR01000001">
    <property type="protein sequence ID" value="PWD85587.1"/>
    <property type="molecule type" value="Genomic_DNA"/>
</dbReference>
<dbReference type="PANTHER" id="PTHR45331:SF2">
    <property type="entry name" value="OXIDOREDUCTASE WITH IRON-SULFUR SUBUNIT"/>
    <property type="match status" value="1"/>
</dbReference>
<accession>A0A2U2AQ70</accession>
<dbReference type="InterPro" id="IPR001041">
    <property type="entry name" value="2Fe-2S_ferredoxin-type"/>
</dbReference>
<dbReference type="GO" id="GO:0016903">
    <property type="term" value="F:oxidoreductase activity, acting on the aldehyde or oxo group of donors"/>
    <property type="evidence" value="ECO:0007669"/>
    <property type="project" value="TreeGrafter"/>
</dbReference>
<sequence length="229" mass="25753">MSREIEKEHQVETLSNQQGLDQQKNDQQNHDEKSHIVKEHFDSEKIQQRYPAIERKPLTLTINGEKVGPIEVPLTMTMIDFLHEYLDLTGTHFGCGQGICHACTVMEIHPDGSKSETRTCIFGAHYFAGKNIVTIEGQATRKDGVLILTPIQQAFIDNFAFQCGYCAPGFVAGATVFLDRLNRQPIKRANLEKAIEEALNDHICRCTGYVRYYEAIRDVALATPGCVID</sequence>
<dbReference type="InterPro" id="IPR012675">
    <property type="entry name" value="Beta-grasp_dom_sf"/>
</dbReference>
<dbReference type="SUPFAM" id="SSF54292">
    <property type="entry name" value="2Fe-2S ferredoxin-like"/>
    <property type="match status" value="1"/>
</dbReference>
<dbReference type="InterPro" id="IPR002888">
    <property type="entry name" value="2Fe-2S-bd"/>
</dbReference>
<feature type="compositionally biased region" description="Basic and acidic residues" evidence="1">
    <location>
        <begin position="1"/>
        <end position="11"/>
    </location>
</feature>
<dbReference type="Gene3D" id="3.10.20.30">
    <property type="match status" value="1"/>
</dbReference>
<evidence type="ECO:0000259" key="2">
    <source>
        <dbReference type="Pfam" id="PF00111"/>
    </source>
</evidence>
<dbReference type="Gene3D" id="1.10.150.120">
    <property type="entry name" value="[2Fe-2S]-binding domain"/>
    <property type="match status" value="1"/>
</dbReference>
<feature type="domain" description="2Fe-2S ferredoxin-type" evidence="2">
    <location>
        <begin position="70"/>
        <end position="107"/>
    </location>
</feature>
<evidence type="ECO:0000313" key="5">
    <source>
        <dbReference type="Proteomes" id="UP000244948"/>
    </source>
</evidence>
<dbReference type="Proteomes" id="UP000244948">
    <property type="component" value="Unassembled WGS sequence"/>
</dbReference>
<dbReference type="PANTHER" id="PTHR45331">
    <property type="entry name" value="OXIDOREDUCTASE, IRON-SULPHUR BINDING SUBUNIT-RELATED-RELATED"/>
    <property type="match status" value="1"/>
</dbReference>
<feature type="domain" description="[2Fe-2S]-binding" evidence="3">
    <location>
        <begin position="134"/>
        <end position="217"/>
    </location>
</feature>
<dbReference type="AlphaFoldDB" id="A0A2U2AQ70"/>
<dbReference type="GO" id="GO:0051537">
    <property type="term" value="F:2 iron, 2 sulfur cluster binding"/>
    <property type="evidence" value="ECO:0007669"/>
    <property type="project" value="TreeGrafter"/>
</dbReference>
<dbReference type="Pfam" id="PF01799">
    <property type="entry name" value="Fer2_2"/>
    <property type="match status" value="1"/>
</dbReference>
<dbReference type="InterPro" id="IPR036010">
    <property type="entry name" value="2Fe-2S_ferredoxin-like_sf"/>
</dbReference>
<feature type="compositionally biased region" description="Basic and acidic residues" evidence="1">
    <location>
        <begin position="23"/>
        <end position="40"/>
    </location>
</feature>
<evidence type="ECO:0000259" key="3">
    <source>
        <dbReference type="Pfam" id="PF01799"/>
    </source>
</evidence>
<feature type="region of interest" description="Disordered" evidence="1">
    <location>
        <begin position="1"/>
        <end position="40"/>
    </location>
</feature>
<name>A0A2U2AQ70_9GAMM</name>
<keyword evidence="5" id="KW-1185">Reference proteome</keyword>
<dbReference type="Pfam" id="PF00111">
    <property type="entry name" value="Fer2"/>
    <property type="match status" value="1"/>
</dbReference>
<evidence type="ECO:0000313" key="4">
    <source>
        <dbReference type="EMBL" id="PWD85587.1"/>
    </source>
</evidence>
<reference evidence="4 5" key="1">
    <citation type="journal article" date="2018" name="Genome Announc.">
        <title>Ignatzschineria cameli sp. nov., isolated from necrotic foot tissue of dromedaries (Camelus dromedarius) and associated maggots (Wohlfahrtia species) in Dubai.</title>
        <authorList>
            <person name="Tsang C.C."/>
            <person name="Tang J.Y."/>
            <person name="Fong J.Y."/>
            <person name="Kinne J."/>
            <person name="Lee H.H."/>
            <person name="Joseph M."/>
            <person name="Jose S."/>
            <person name="Schuster R.K."/>
            <person name="Tang Y."/>
            <person name="Sivakumar S."/>
            <person name="Chen J.H."/>
            <person name="Teng J.L."/>
            <person name="Lau S.K."/>
            <person name="Wernery U."/>
            <person name="Woo P.C."/>
        </authorList>
    </citation>
    <scope>NUCLEOTIDE SEQUENCE [LARGE SCALE GENOMIC DNA]</scope>
    <source>
        <strain evidence="4 5">KCTC 22643</strain>
    </source>
</reference>
<dbReference type="InterPro" id="IPR036884">
    <property type="entry name" value="2Fe-2S-bd_dom_sf"/>
</dbReference>
<protein>
    <submittedName>
        <fullName evidence="4">(2Fe-2S)-binding protein</fullName>
    </submittedName>
</protein>